<protein>
    <submittedName>
        <fullName evidence="1">Uncharacterized protein</fullName>
    </submittedName>
</protein>
<evidence type="ECO:0000313" key="1">
    <source>
        <dbReference type="EMBL" id="HAB3966939.1"/>
    </source>
</evidence>
<comment type="caution">
    <text evidence="1">The sequence shown here is derived from an EMBL/GenBank/DDBJ whole genome shotgun (WGS) entry which is preliminary data.</text>
</comment>
<reference evidence="1" key="2">
    <citation type="submission" date="2019-10" db="EMBL/GenBank/DDBJ databases">
        <authorList>
            <consortium name="NCBI Pathogen Detection Project"/>
        </authorList>
    </citation>
    <scope>NUCLEOTIDE SEQUENCE</scope>
    <source>
        <strain evidence="1">Salmonella enterica</strain>
    </source>
</reference>
<organism evidence="1">
    <name type="scientific">Salmonella diarizonae</name>
    <dbReference type="NCBI Taxonomy" id="59204"/>
    <lineage>
        <taxon>Bacteria</taxon>
        <taxon>Pseudomonadati</taxon>
        <taxon>Pseudomonadota</taxon>
        <taxon>Gammaproteobacteria</taxon>
        <taxon>Enterobacterales</taxon>
        <taxon>Enterobacteriaceae</taxon>
        <taxon>Salmonella</taxon>
    </lineage>
</organism>
<name>A0A6Y1QV53_SALDZ</name>
<dbReference type="AlphaFoldDB" id="A0A6Y1QV53"/>
<gene>
    <name evidence="1" type="ORF">GBX62_23950</name>
</gene>
<dbReference type="EMBL" id="DAAGOZ010000076">
    <property type="protein sequence ID" value="HAB3966939.1"/>
    <property type="molecule type" value="Genomic_DNA"/>
</dbReference>
<sequence>MSSYRPVLQVNGKAIAGSSCLSNGLVGISSDGKILSCYDGKWKAADSSGLIGFFAFVYKNINDRYFETGHCYIFNIHTGSCSCLPEELAVGVLTNIKTPPQGRAFSKKHVYLCLKRATSGIGGYFC</sequence>
<accession>A0A6Y1QV53</accession>
<proteinExistence type="predicted"/>
<reference evidence="1" key="1">
    <citation type="journal article" date="2018" name="Genome Biol.">
        <title>SKESA: strategic k-mer extension for scrupulous assemblies.</title>
        <authorList>
            <person name="Souvorov A."/>
            <person name="Agarwala R."/>
            <person name="Lipman D.J."/>
        </authorList>
    </citation>
    <scope>NUCLEOTIDE SEQUENCE</scope>
    <source>
        <strain evidence="1">Salmonella enterica</strain>
    </source>
</reference>